<reference evidence="1" key="1">
    <citation type="submission" date="2015-04" db="EMBL/GenBank/DDBJ databases">
        <title>The genome sequence of the plant pathogenic Rhizarian Plasmodiophora brassicae reveals insights in its biotrophic life cycle and the origin of chitin synthesis.</title>
        <authorList>
            <person name="Schwelm A."/>
            <person name="Fogelqvist J."/>
            <person name="Knaust A."/>
            <person name="Julke S."/>
            <person name="Lilja T."/>
            <person name="Dhandapani V."/>
            <person name="Bonilla-Rosso G."/>
            <person name="Karlsson M."/>
            <person name="Shevchenko A."/>
            <person name="Choi S.R."/>
            <person name="Kim H.G."/>
            <person name="Park J.Y."/>
            <person name="Lim Y.P."/>
            <person name="Ludwig-Muller J."/>
            <person name="Dixelius C."/>
        </authorList>
    </citation>
    <scope>NUCLEOTIDE SEQUENCE</scope>
    <source>
        <tissue evidence="1">Potato root galls</tissue>
    </source>
</reference>
<dbReference type="AlphaFoldDB" id="A0A0H5QVS1"/>
<proteinExistence type="predicted"/>
<dbReference type="EMBL" id="HACM01005573">
    <property type="protein sequence ID" value="CRZ06015.1"/>
    <property type="molecule type" value="Transcribed_RNA"/>
</dbReference>
<evidence type="ECO:0000313" key="1">
    <source>
        <dbReference type="EMBL" id="CRZ06015.1"/>
    </source>
</evidence>
<sequence>MPGLITHLPQIAYLYRPVQVKVAFVITGVKRSQNRSEDCETVVLWIKSQQQSLLLGLEYFFQRQVCQGDSVVVFLSLQGRKIRSTLVVLAKATPSPPSNARRVTNRPFN</sequence>
<organism evidence="1">
    <name type="scientific">Spongospora subterranea</name>
    <dbReference type="NCBI Taxonomy" id="70186"/>
    <lineage>
        <taxon>Eukaryota</taxon>
        <taxon>Sar</taxon>
        <taxon>Rhizaria</taxon>
        <taxon>Endomyxa</taxon>
        <taxon>Phytomyxea</taxon>
        <taxon>Plasmodiophorida</taxon>
        <taxon>Plasmodiophoridae</taxon>
        <taxon>Spongospora</taxon>
    </lineage>
</organism>
<name>A0A0H5QVS1_9EUKA</name>
<accession>A0A0H5QVS1</accession>
<protein>
    <submittedName>
        <fullName evidence="1">Uncharacterized protein</fullName>
    </submittedName>
</protein>